<accession>C8PTF6</accession>
<sequence length="50" mass="5524">MHNIDCPQPSFSVYYVLLEERADDGTNYGIKVTSPETLPLLNIPACTPLS</sequence>
<dbReference type="STRING" id="596324.TREVI0001_0373"/>
<organism evidence="1 2">
    <name type="scientific">Treponema vincentii ATCC 35580</name>
    <dbReference type="NCBI Taxonomy" id="596324"/>
    <lineage>
        <taxon>Bacteria</taxon>
        <taxon>Pseudomonadati</taxon>
        <taxon>Spirochaetota</taxon>
        <taxon>Spirochaetia</taxon>
        <taxon>Spirochaetales</taxon>
        <taxon>Treponemataceae</taxon>
        <taxon>Treponema</taxon>
    </lineage>
</organism>
<reference evidence="1 2" key="1">
    <citation type="submission" date="2009-07" db="EMBL/GenBank/DDBJ databases">
        <authorList>
            <person name="Madupu R."/>
            <person name="Sebastian Y."/>
            <person name="Durkin A.S."/>
            <person name="Torralba M."/>
            <person name="Methe B."/>
            <person name="Sutton G.G."/>
            <person name="Strausberg R.L."/>
            <person name="Nelson K.E."/>
        </authorList>
    </citation>
    <scope>NUCLEOTIDE SEQUENCE [LARGE SCALE GENOMIC DNA]</scope>
    <source>
        <strain evidence="1 2">ATCC 35580</strain>
    </source>
</reference>
<dbReference type="EMBL" id="ACYH01000066">
    <property type="protein sequence ID" value="EEV19301.1"/>
    <property type="molecule type" value="Genomic_DNA"/>
</dbReference>
<evidence type="ECO:0000313" key="2">
    <source>
        <dbReference type="Proteomes" id="UP000004509"/>
    </source>
</evidence>
<comment type="caution">
    <text evidence="1">The sequence shown here is derived from an EMBL/GenBank/DDBJ whole genome shotgun (WGS) entry which is preliminary data.</text>
</comment>
<evidence type="ECO:0000313" key="1">
    <source>
        <dbReference type="EMBL" id="EEV19301.1"/>
    </source>
</evidence>
<name>C8PTF6_9SPIR</name>
<dbReference type="Proteomes" id="UP000004509">
    <property type="component" value="Unassembled WGS sequence"/>
</dbReference>
<proteinExistence type="predicted"/>
<dbReference type="AlphaFoldDB" id="C8PTF6"/>
<gene>
    <name evidence="1" type="ORF">TREVI0001_0373</name>
</gene>
<protein>
    <submittedName>
        <fullName evidence="1">Uncharacterized protein</fullName>
    </submittedName>
</protein>